<proteinExistence type="predicted"/>
<keyword evidence="2" id="KW-1185">Reference proteome</keyword>
<sequence length="43" mass="4934">MHTQDDQLNLSGISGLLNLTEIIRIKGWSQQKQKVLINKMVKI</sequence>
<dbReference type="EMBL" id="JAUOEL010000001">
    <property type="protein sequence ID" value="MDO5973200.1"/>
    <property type="molecule type" value="Genomic_DNA"/>
</dbReference>
<gene>
    <name evidence="1" type="ORF">Q4Q40_03305</name>
</gene>
<organism evidence="1 2">
    <name type="scientific">Flavivirga jejuensis</name>
    <dbReference type="NCBI Taxonomy" id="870487"/>
    <lineage>
        <taxon>Bacteria</taxon>
        <taxon>Pseudomonadati</taxon>
        <taxon>Bacteroidota</taxon>
        <taxon>Flavobacteriia</taxon>
        <taxon>Flavobacteriales</taxon>
        <taxon>Flavobacteriaceae</taxon>
        <taxon>Flavivirga</taxon>
    </lineage>
</organism>
<name>A0ABT8WJ64_9FLAO</name>
<reference evidence="1" key="1">
    <citation type="submission" date="2023-07" db="EMBL/GenBank/DDBJ databases">
        <title>Two novel species in the genus Flavivirga.</title>
        <authorList>
            <person name="Kwon K."/>
        </authorList>
    </citation>
    <scope>NUCLEOTIDE SEQUENCE</scope>
    <source>
        <strain evidence="1">KACC 14158</strain>
    </source>
</reference>
<dbReference type="RefSeq" id="WP_303300269.1">
    <property type="nucleotide sequence ID" value="NZ_BAABDA010000042.1"/>
</dbReference>
<evidence type="ECO:0000313" key="2">
    <source>
        <dbReference type="Proteomes" id="UP001176806"/>
    </source>
</evidence>
<protein>
    <submittedName>
        <fullName evidence="1">Uncharacterized protein</fullName>
    </submittedName>
</protein>
<comment type="caution">
    <text evidence="1">The sequence shown here is derived from an EMBL/GenBank/DDBJ whole genome shotgun (WGS) entry which is preliminary data.</text>
</comment>
<accession>A0ABT8WJ64</accession>
<evidence type="ECO:0000313" key="1">
    <source>
        <dbReference type="EMBL" id="MDO5973200.1"/>
    </source>
</evidence>
<dbReference type="Proteomes" id="UP001176806">
    <property type="component" value="Unassembled WGS sequence"/>
</dbReference>